<dbReference type="Proteomes" id="UP001432027">
    <property type="component" value="Unassembled WGS sequence"/>
</dbReference>
<proteinExistence type="predicted"/>
<dbReference type="PANTHER" id="PTHR10974">
    <property type="entry name" value="FI08016P-RELATED"/>
    <property type="match status" value="1"/>
</dbReference>
<sequence length="87" mass="9928">DSVLMTNLQQNSHQLLTHFDTHATFVDILETFSSNRTLNFSETVQKSDLNGTSLLRLLPDGPRNCKTLPIHPQYCLCEISKQRVRAE</sequence>
<organism evidence="1 2">
    <name type="scientific">Pristionchus entomophagus</name>
    <dbReference type="NCBI Taxonomy" id="358040"/>
    <lineage>
        <taxon>Eukaryota</taxon>
        <taxon>Metazoa</taxon>
        <taxon>Ecdysozoa</taxon>
        <taxon>Nematoda</taxon>
        <taxon>Chromadorea</taxon>
        <taxon>Rhabditida</taxon>
        <taxon>Rhabditina</taxon>
        <taxon>Diplogasteromorpha</taxon>
        <taxon>Diplogasteroidea</taxon>
        <taxon>Neodiplogasteridae</taxon>
        <taxon>Pristionchus</taxon>
    </lineage>
</organism>
<dbReference type="AlphaFoldDB" id="A0AAV5TGB7"/>
<dbReference type="EMBL" id="BTSX01000004">
    <property type="protein sequence ID" value="GMS92878.1"/>
    <property type="molecule type" value="Genomic_DNA"/>
</dbReference>
<protein>
    <submittedName>
        <fullName evidence="1">Uncharacterized protein</fullName>
    </submittedName>
</protein>
<dbReference type="Pfam" id="PF02995">
    <property type="entry name" value="DUF229"/>
    <property type="match status" value="1"/>
</dbReference>
<dbReference type="GO" id="GO:0005615">
    <property type="term" value="C:extracellular space"/>
    <property type="evidence" value="ECO:0007669"/>
    <property type="project" value="TreeGrafter"/>
</dbReference>
<gene>
    <name evidence="1" type="ORF">PENTCL1PPCAC_15053</name>
</gene>
<name>A0AAV5TGB7_9BILA</name>
<comment type="caution">
    <text evidence="1">The sequence shown here is derived from an EMBL/GenBank/DDBJ whole genome shotgun (WGS) entry which is preliminary data.</text>
</comment>
<keyword evidence="2" id="KW-1185">Reference proteome</keyword>
<dbReference type="InterPro" id="IPR004245">
    <property type="entry name" value="DUF229"/>
</dbReference>
<reference evidence="1" key="1">
    <citation type="submission" date="2023-10" db="EMBL/GenBank/DDBJ databases">
        <title>Genome assembly of Pristionchus species.</title>
        <authorList>
            <person name="Yoshida K."/>
            <person name="Sommer R.J."/>
        </authorList>
    </citation>
    <scope>NUCLEOTIDE SEQUENCE</scope>
    <source>
        <strain evidence="1">RS0144</strain>
    </source>
</reference>
<accession>A0AAV5TGB7</accession>
<evidence type="ECO:0000313" key="2">
    <source>
        <dbReference type="Proteomes" id="UP001432027"/>
    </source>
</evidence>
<feature type="non-terminal residue" evidence="1">
    <location>
        <position position="1"/>
    </location>
</feature>
<dbReference type="PANTHER" id="PTHR10974:SF75">
    <property type="entry name" value="SULFATASE DOMAIN-CONTAINING PROTEIN"/>
    <property type="match status" value="1"/>
</dbReference>
<evidence type="ECO:0000313" key="1">
    <source>
        <dbReference type="EMBL" id="GMS92878.1"/>
    </source>
</evidence>